<evidence type="ECO:0000256" key="2">
    <source>
        <dbReference type="ARBA" id="ARBA00022475"/>
    </source>
</evidence>
<comment type="caution">
    <text evidence="9">The sequence shown here is derived from an EMBL/GenBank/DDBJ whole genome shotgun (WGS) entry which is preliminary data.</text>
</comment>
<gene>
    <name evidence="9" type="ORF">CHT98_24520</name>
</gene>
<protein>
    <recommendedName>
        <fullName evidence="8">Type II secretion system protein GspF domain-containing protein</fullName>
    </recommendedName>
</protein>
<feature type="compositionally biased region" description="Low complexity" evidence="6">
    <location>
        <begin position="318"/>
        <end position="341"/>
    </location>
</feature>
<evidence type="ECO:0000313" key="10">
    <source>
        <dbReference type="Proteomes" id="UP000215367"/>
    </source>
</evidence>
<geneLocation type="plasmid" evidence="9">
    <name>unnamed</name>
</geneLocation>
<evidence type="ECO:0000256" key="7">
    <source>
        <dbReference type="SAM" id="Phobius"/>
    </source>
</evidence>
<name>A0A235H7B7_AZOBR</name>
<proteinExistence type="predicted"/>
<dbReference type="AlphaFoldDB" id="A0A235H7B7"/>
<feature type="transmembrane region" description="Helical" evidence="7">
    <location>
        <begin position="283"/>
        <end position="307"/>
    </location>
</feature>
<sequence length="341" mass="35760">MSDGLMSGGLIPQPVLLGFGVLMILTGVAGLRSCVLRERLLARLERLRAGTAPSAAPETERRSLLSRIGTALARTPLVGSADRERMRKSLIAAGYNQPGHLYSLLGIKLLCIGAGMALVPAAAGDLLPSLIGAPGAAAQVVAGALLGWRLPDLALGRMRDRRLEEVRNGLPDALDLLVICGEAGLGLEAAVDRVAREVATAYPALSAELSATAAEMRVLSDRGGALNNLAARLDMEGVRGMATTLIQAMRYGTPLAQALRVLAGEMRAQRLARFEEKAARLPVLLTLPMVVFILPCVFIVVGGPAMLDVSRSFDSAGTSQQTHSSQTHSNPSHSQTKGGQP</sequence>
<evidence type="ECO:0000259" key="8">
    <source>
        <dbReference type="Pfam" id="PF00482"/>
    </source>
</evidence>
<keyword evidence="9" id="KW-0614">Plasmid</keyword>
<keyword evidence="4 7" id="KW-1133">Transmembrane helix</keyword>
<evidence type="ECO:0000313" key="9">
    <source>
        <dbReference type="EMBL" id="OYD81662.1"/>
    </source>
</evidence>
<evidence type="ECO:0000256" key="1">
    <source>
        <dbReference type="ARBA" id="ARBA00004651"/>
    </source>
</evidence>
<feature type="transmembrane region" description="Helical" evidence="7">
    <location>
        <begin position="15"/>
        <end position="36"/>
    </location>
</feature>
<feature type="transmembrane region" description="Helical" evidence="7">
    <location>
        <begin position="101"/>
        <end position="123"/>
    </location>
</feature>
<accession>A0A235H7B7</accession>
<feature type="region of interest" description="Disordered" evidence="6">
    <location>
        <begin position="315"/>
        <end position="341"/>
    </location>
</feature>
<dbReference type="GO" id="GO:0005886">
    <property type="term" value="C:plasma membrane"/>
    <property type="evidence" value="ECO:0007669"/>
    <property type="project" value="UniProtKB-SubCell"/>
</dbReference>
<organism evidence="9 10">
    <name type="scientific">Azospirillum brasilense</name>
    <dbReference type="NCBI Taxonomy" id="192"/>
    <lineage>
        <taxon>Bacteria</taxon>
        <taxon>Pseudomonadati</taxon>
        <taxon>Pseudomonadota</taxon>
        <taxon>Alphaproteobacteria</taxon>
        <taxon>Rhodospirillales</taxon>
        <taxon>Azospirillaceae</taxon>
        <taxon>Azospirillum</taxon>
    </lineage>
</organism>
<feature type="domain" description="Type II secretion system protein GspF" evidence="8">
    <location>
        <begin position="174"/>
        <end position="301"/>
    </location>
</feature>
<evidence type="ECO:0000256" key="3">
    <source>
        <dbReference type="ARBA" id="ARBA00022692"/>
    </source>
</evidence>
<keyword evidence="3 7" id="KW-0812">Transmembrane</keyword>
<dbReference type="PANTHER" id="PTHR35007">
    <property type="entry name" value="INTEGRAL MEMBRANE PROTEIN-RELATED"/>
    <property type="match status" value="1"/>
</dbReference>
<reference evidence="9 10" key="1">
    <citation type="submission" date="2017-07" db="EMBL/GenBank/DDBJ databases">
        <title>Whole genome sequence of Azospirillum brasilense 2A1, a potential biofertilizer strain.</title>
        <authorList>
            <person name="Fontana C.A."/>
            <person name="Toffoli L.M."/>
            <person name="Salazar S.M."/>
            <person name="Puglisi E."/>
            <person name="Pedraza R."/>
            <person name="Bassi D."/>
            <person name="Cocconcelli P.S."/>
        </authorList>
    </citation>
    <scope>NUCLEOTIDE SEQUENCE [LARGE SCALE GENOMIC DNA]</scope>
    <source>
        <strain evidence="9 10">2A1</strain>
        <plasmid evidence="9">unnamed</plasmid>
    </source>
</reference>
<keyword evidence="5 7" id="KW-0472">Membrane</keyword>
<dbReference type="Pfam" id="PF00482">
    <property type="entry name" value="T2SSF"/>
    <property type="match status" value="1"/>
</dbReference>
<feature type="transmembrane region" description="Helical" evidence="7">
    <location>
        <begin position="129"/>
        <end position="148"/>
    </location>
</feature>
<dbReference type="Proteomes" id="UP000215367">
    <property type="component" value="Unassembled WGS sequence"/>
</dbReference>
<comment type="subcellular location">
    <subcellularLocation>
        <location evidence="1">Cell membrane</location>
        <topology evidence="1">Multi-pass membrane protein</topology>
    </subcellularLocation>
</comment>
<dbReference type="InterPro" id="IPR018076">
    <property type="entry name" value="T2SS_GspF_dom"/>
</dbReference>
<evidence type="ECO:0000256" key="6">
    <source>
        <dbReference type="SAM" id="MobiDB-lite"/>
    </source>
</evidence>
<dbReference type="RefSeq" id="WP_094306047.1">
    <property type="nucleotide sequence ID" value="NZ_NOWT01000030.1"/>
</dbReference>
<dbReference type="EMBL" id="NOWT01000030">
    <property type="protein sequence ID" value="OYD81662.1"/>
    <property type="molecule type" value="Genomic_DNA"/>
</dbReference>
<evidence type="ECO:0000256" key="5">
    <source>
        <dbReference type="ARBA" id="ARBA00023136"/>
    </source>
</evidence>
<keyword evidence="2" id="KW-1003">Cell membrane</keyword>
<dbReference type="PANTHER" id="PTHR35007:SF2">
    <property type="entry name" value="PILUS ASSEMBLE PROTEIN"/>
    <property type="match status" value="1"/>
</dbReference>
<evidence type="ECO:0000256" key="4">
    <source>
        <dbReference type="ARBA" id="ARBA00022989"/>
    </source>
</evidence>